<dbReference type="InterPro" id="IPR004037">
    <property type="entry name" value="Ribosomal_eL8-like_CS"/>
</dbReference>
<dbReference type="GeneID" id="19987000"/>
<sequence length="318" mass="34244">MAKDKSSATGSSKASKAAAKAAAKAERKAAKHARKVEKLAKKGGVTKSKSKKEKEVNGKKDLEKKKARAERALDEIEAAKDAEDDESEEDEDVKDTAGDEVSSEEEEDTTMNGAGGEDSEEDDDDEGEDEEGEEKGEAVTSLKNAKPEAHPKKEGQASVVRPVGALVPFANPLADEKVAKKVFKSVKKAAAHRTLKRGVKEVVKALRKSPSSQDNESLPVGIVILAADISPMDVISHIPVLAEDHHIPYIYVTSRAELGIAGMTKRPTSVVMVSRDVGKKAADKKDKDKGPESETETWAETYKGLVKVVEREGRHVKV</sequence>
<dbReference type="OrthoDB" id="5364946at2759"/>
<dbReference type="SUPFAM" id="SSF55315">
    <property type="entry name" value="L30e-like"/>
    <property type="match status" value="1"/>
</dbReference>
<reference evidence="4 5" key="1">
    <citation type="submission" date="2013-03" db="EMBL/GenBank/DDBJ databases">
        <title>The Genome Sequence of Cladophialophora carrionii CBS 160.54.</title>
        <authorList>
            <consortium name="The Broad Institute Genomics Platform"/>
            <person name="Cuomo C."/>
            <person name="de Hoog S."/>
            <person name="Gorbushina A."/>
            <person name="Walker B."/>
            <person name="Young S.K."/>
            <person name="Zeng Q."/>
            <person name="Gargeya S."/>
            <person name="Fitzgerald M."/>
            <person name="Haas B."/>
            <person name="Abouelleil A."/>
            <person name="Allen A.W."/>
            <person name="Alvarado L."/>
            <person name="Arachchi H.M."/>
            <person name="Berlin A.M."/>
            <person name="Chapman S.B."/>
            <person name="Gainer-Dewar J."/>
            <person name="Goldberg J."/>
            <person name="Griggs A."/>
            <person name="Gujja S."/>
            <person name="Hansen M."/>
            <person name="Howarth C."/>
            <person name="Imamovic A."/>
            <person name="Ireland A."/>
            <person name="Larimer J."/>
            <person name="McCowan C."/>
            <person name="Murphy C."/>
            <person name="Pearson M."/>
            <person name="Poon T.W."/>
            <person name="Priest M."/>
            <person name="Roberts A."/>
            <person name="Saif S."/>
            <person name="Shea T."/>
            <person name="Sisk P."/>
            <person name="Sykes S."/>
            <person name="Wortman J."/>
            <person name="Nusbaum C."/>
            <person name="Birren B."/>
        </authorList>
    </citation>
    <scope>NUCLEOTIDE SEQUENCE [LARGE SCALE GENOMIC DNA]</scope>
    <source>
        <strain evidence="4 5">CBS 160.54</strain>
    </source>
</reference>
<feature type="region of interest" description="Disordered" evidence="2">
    <location>
        <begin position="1"/>
        <end position="159"/>
    </location>
</feature>
<feature type="compositionally biased region" description="Basic and acidic residues" evidence="2">
    <location>
        <begin position="145"/>
        <end position="155"/>
    </location>
</feature>
<evidence type="ECO:0000313" key="4">
    <source>
        <dbReference type="EMBL" id="ETI20470.1"/>
    </source>
</evidence>
<dbReference type="GO" id="GO:1990904">
    <property type="term" value="C:ribonucleoprotein complex"/>
    <property type="evidence" value="ECO:0007669"/>
    <property type="project" value="InterPro"/>
</dbReference>
<organism evidence="4 5">
    <name type="scientific">Cladophialophora carrionii CBS 160.54</name>
    <dbReference type="NCBI Taxonomy" id="1279043"/>
    <lineage>
        <taxon>Eukaryota</taxon>
        <taxon>Fungi</taxon>
        <taxon>Dikarya</taxon>
        <taxon>Ascomycota</taxon>
        <taxon>Pezizomycotina</taxon>
        <taxon>Eurotiomycetes</taxon>
        <taxon>Chaetothyriomycetidae</taxon>
        <taxon>Chaetothyriales</taxon>
        <taxon>Herpotrichiellaceae</taxon>
        <taxon>Cladophialophora</taxon>
    </lineage>
</organism>
<gene>
    <name evidence="4" type="ORF">G647_08507</name>
</gene>
<dbReference type="InterPro" id="IPR002415">
    <property type="entry name" value="H/ACA_rnp_Nhp2-like"/>
</dbReference>
<evidence type="ECO:0000256" key="1">
    <source>
        <dbReference type="ARBA" id="ARBA00007337"/>
    </source>
</evidence>
<dbReference type="Gene3D" id="3.30.1330.30">
    <property type="match status" value="1"/>
</dbReference>
<dbReference type="RefSeq" id="XP_008731038.1">
    <property type="nucleotide sequence ID" value="XM_008732816.1"/>
</dbReference>
<feature type="region of interest" description="Disordered" evidence="2">
    <location>
        <begin position="278"/>
        <end position="297"/>
    </location>
</feature>
<evidence type="ECO:0000259" key="3">
    <source>
        <dbReference type="Pfam" id="PF01248"/>
    </source>
</evidence>
<feature type="compositionally biased region" description="Basic and acidic residues" evidence="2">
    <location>
        <begin position="52"/>
        <end position="81"/>
    </location>
</feature>
<dbReference type="Proteomes" id="UP000030678">
    <property type="component" value="Unassembled WGS sequence"/>
</dbReference>
<feature type="compositionally biased region" description="Acidic residues" evidence="2">
    <location>
        <begin position="117"/>
        <end position="134"/>
    </location>
</feature>
<evidence type="ECO:0000256" key="2">
    <source>
        <dbReference type="SAM" id="MobiDB-lite"/>
    </source>
</evidence>
<accession>V9D0R1</accession>
<feature type="domain" description="Ribosomal protein eL8/eL30/eS12/Gadd45" evidence="3">
    <location>
        <begin position="181"/>
        <end position="276"/>
    </location>
</feature>
<dbReference type="InterPro" id="IPR029064">
    <property type="entry name" value="Ribosomal_eL30-like_sf"/>
</dbReference>
<dbReference type="VEuPathDB" id="FungiDB:G647_08507"/>
<comment type="similarity">
    <text evidence="1">Belongs to the eukaryotic ribosomal protein eL8 family.</text>
</comment>
<dbReference type="PRINTS" id="PR00883">
    <property type="entry name" value="NUCLEARHMG"/>
</dbReference>
<proteinExistence type="inferred from homology"/>
<dbReference type="GO" id="GO:0005730">
    <property type="term" value="C:nucleolus"/>
    <property type="evidence" value="ECO:0007669"/>
    <property type="project" value="InterPro"/>
</dbReference>
<dbReference type="EMBL" id="KB822708">
    <property type="protein sequence ID" value="ETI20470.1"/>
    <property type="molecule type" value="Genomic_DNA"/>
</dbReference>
<dbReference type="GO" id="GO:0003723">
    <property type="term" value="F:RNA binding"/>
    <property type="evidence" value="ECO:0007669"/>
    <property type="project" value="InterPro"/>
</dbReference>
<dbReference type="PROSITE" id="PS01082">
    <property type="entry name" value="RIBOSOMAL_L7AE"/>
    <property type="match status" value="1"/>
</dbReference>
<protein>
    <recommendedName>
        <fullName evidence="3">Ribosomal protein eL8/eL30/eS12/Gadd45 domain-containing protein</fullName>
    </recommendedName>
</protein>
<feature type="compositionally biased region" description="Low complexity" evidence="2">
    <location>
        <begin position="7"/>
        <end position="22"/>
    </location>
</feature>
<feature type="compositionally biased region" description="Basic and acidic residues" evidence="2">
    <location>
        <begin position="278"/>
        <end position="292"/>
    </location>
</feature>
<dbReference type="Pfam" id="PF01248">
    <property type="entry name" value="Ribosomal_L7Ae"/>
    <property type="match status" value="1"/>
</dbReference>
<dbReference type="AlphaFoldDB" id="V9D0R1"/>
<name>V9D0R1_9EURO</name>
<dbReference type="HOGENOM" id="CLU_084513_0_0_1"/>
<dbReference type="GO" id="GO:0042254">
    <property type="term" value="P:ribosome biogenesis"/>
    <property type="evidence" value="ECO:0007669"/>
    <property type="project" value="InterPro"/>
</dbReference>
<dbReference type="InterPro" id="IPR004038">
    <property type="entry name" value="Ribosomal_eL8/eL30/eS12/Gad45"/>
</dbReference>
<evidence type="ECO:0000313" key="5">
    <source>
        <dbReference type="Proteomes" id="UP000030678"/>
    </source>
</evidence>
<feature type="compositionally biased region" description="Acidic residues" evidence="2">
    <location>
        <begin position="82"/>
        <end position="93"/>
    </location>
</feature>